<dbReference type="InterPro" id="IPR058625">
    <property type="entry name" value="MdtA-like_BSH"/>
</dbReference>
<dbReference type="Pfam" id="PF25917">
    <property type="entry name" value="BSH_RND"/>
    <property type="match status" value="1"/>
</dbReference>
<keyword evidence="4" id="KW-0732">Signal</keyword>
<feature type="domain" description="Multidrug resistance protein MdtA-like barrel-sandwich hybrid" evidence="5">
    <location>
        <begin position="76"/>
        <end position="214"/>
    </location>
</feature>
<dbReference type="AlphaFoldDB" id="A0A3E0TYZ1"/>
<protein>
    <submittedName>
        <fullName evidence="6">Efflux RND transporter periplasmic adaptor subunit</fullName>
    </submittedName>
</protein>
<dbReference type="Gene3D" id="2.40.50.100">
    <property type="match status" value="1"/>
</dbReference>
<feature type="coiled-coil region" evidence="2">
    <location>
        <begin position="118"/>
        <end position="145"/>
    </location>
</feature>
<dbReference type="SUPFAM" id="SSF111369">
    <property type="entry name" value="HlyD-like secretion proteins"/>
    <property type="match status" value="1"/>
</dbReference>
<feature type="region of interest" description="Disordered" evidence="3">
    <location>
        <begin position="411"/>
        <end position="445"/>
    </location>
</feature>
<dbReference type="EMBL" id="QUOT01000001">
    <property type="protein sequence ID" value="REL29617.1"/>
    <property type="molecule type" value="Genomic_DNA"/>
</dbReference>
<keyword evidence="7" id="KW-1185">Reference proteome</keyword>
<accession>A0A3E0TYZ1</accession>
<evidence type="ECO:0000259" key="5">
    <source>
        <dbReference type="Pfam" id="PF25917"/>
    </source>
</evidence>
<dbReference type="PANTHER" id="PTHR30469">
    <property type="entry name" value="MULTIDRUG RESISTANCE PROTEIN MDTA"/>
    <property type="match status" value="1"/>
</dbReference>
<evidence type="ECO:0000313" key="6">
    <source>
        <dbReference type="EMBL" id="REL29617.1"/>
    </source>
</evidence>
<comment type="caution">
    <text evidence="6">The sequence shown here is derived from an EMBL/GenBank/DDBJ whole genome shotgun (WGS) entry which is preliminary data.</text>
</comment>
<dbReference type="Gene3D" id="2.40.420.20">
    <property type="match status" value="1"/>
</dbReference>
<dbReference type="InterPro" id="IPR006143">
    <property type="entry name" value="RND_pump_MFP"/>
</dbReference>
<sequence>MTFNKKITRFGVPILVLATFIIAANFVASNPPQAKRGKPSAAPQLNVAVQTINNEKLTLKISSYGTVQPRTQSILMPQVAGEITAISDNFREGGFFEQGEVLVKLDDRDYLADINIAKANLYSAKQALTEELARAEQAKQDWQRLGNSEQASELVLRKPQLLAAEAAVYSAEAQLAKAQLSLERTEIKAPYTGRILNKAADLGQVVSANTQLAEIFAVDYVEVRLPIKNNDLPYMNLPERTRFETEVKVQLPSVTIYSELVNEQQWQGRVIRTEGAFDQNSQQLFVVAQIDDPYGVASTNGLPLKIGQYVRADIEGKSLSEVIKIPNKAIYQGSYVFVVKDGLLKRQAINIAWQNNEFALLEQELTEGEQGLTEGDLLVLTPLGQVNSGTPVAVVAKDGLNLINNKVASASSQATRQQKQRQVKNLNADKAQVSQNARTNKEPAL</sequence>
<dbReference type="PANTHER" id="PTHR30469:SF12">
    <property type="entry name" value="MULTIDRUG RESISTANCE PROTEIN MDTA"/>
    <property type="match status" value="1"/>
</dbReference>
<dbReference type="NCBIfam" id="TIGR01730">
    <property type="entry name" value="RND_mfp"/>
    <property type="match status" value="1"/>
</dbReference>
<dbReference type="Gene3D" id="2.40.30.170">
    <property type="match status" value="1"/>
</dbReference>
<dbReference type="RefSeq" id="WP_116013581.1">
    <property type="nucleotide sequence ID" value="NZ_QUOT01000001.1"/>
</dbReference>
<comment type="similarity">
    <text evidence="1">Belongs to the membrane fusion protein (MFP) (TC 8.A.1) family.</text>
</comment>
<feature type="signal peptide" evidence="4">
    <location>
        <begin position="1"/>
        <end position="23"/>
    </location>
</feature>
<evidence type="ECO:0000256" key="1">
    <source>
        <dbReference type="ARBA" id="ARBA00009477"/>
    </source>
</evidence>
<dbReference type="GO" id="GO:0015562">
    <property type="term" value="F:efflux transmembrane transporter activity"/>
    <property type="evidence" value="ECO:0007669"/>
    <property type="project" value="TreeGrafter"/>
</dbReference>
<evidence type="ECO:0000313" key="7">
    <source>
        <dbReference type="Proteomes" id="UP000256899"/>
    </source>
</evidence>
<dbReference type="GO" id="GO:1990281">
    <property type="term" value="C:efflux pump complex"/>
    <property type="evidence" value="ECO:0007669"/>
    <property type="project" value="TreeGrafter"/>
</dbReference>
<evidence type="ECO:0000256" key="2">
    <source>
        <dbReference type="SAM" id="Coils"/>
    </source>
</evidence>
<proteinExistence type="inferred from homology"/>
<reference evidence="7" key="1">
    <citation type="submission" date="2018-08" db="EMBL/GenBank/DDBJ databases">
        <title>Thalassotalea euphylliae genome.</title>
        <authorList>
            <person name="Summers S."/>
            <person name="Rice S.A."/>
            <person name="Freckelton M.L."/>
            <person name="Nedved B.T."/>
            <person name="Hadfield M.G."/>
        </authorList>
    </citation>
    <scope>NUCLEOTIDE SEQUENCE [LARGE SCALE GENOMIC DNA]</scope>
    <source>
        <strain evidence="7">H3</strain>
    </source>
</reference>
<dbReference type="Gene3D" id="1.10.287.470">
    <property type="entry name" value="Helix hairpin bin"/>
    <property type="match status" value="1"/>
</dbReference>
<evidence type="ECO:0000256" key="4">
    <source>
        <dbReference type="SAM" id="SignalP"/>
    </source>
</evidence>
<dbReference type="Proteomes" id="UP000256899">
    <property type="component" value="Unassembled WGS sequence"/>
</dbReference>
<evidence type="ECO:0000256" key="3">
    <source>
        <dbReference type="SAM" id="MobiDB-lite"/>
    </source>
</evidence>
<feature type="chain" id="PRO_5017720585" evidence="4">
    <location>
        <begin position="24"/>
        <end position="445"/>
    </location>
</feature>
<keyword evidence="2" id="KW-0175">Coiled coil</keyword>
<name>A0A3E0TYZ1_9GAMM</name>
<organism evidence="6 7">
    <name type="scientific">Thalassotalea euphylliae</name>
    <dbReference type="NCBI Taxonomy" id="1655234"/>
    <lineage>
        <taxon>Bacteria</taxon>
        <taxon>Pseudomonadati</taxon>
        <taxon>Pseudomonadota</taxon>
        <taxon>Gammaproteobacteria</taxon>
        <taxon>Alteromonadales</taxon>
        <taxon>Colwelliaceae</taxon>
        <taxon>Thalassotalea</taxon>
    </lineage>
</organism>
<gene>
    <name evidence="6" type="ORF">DXX94_02150</name>
</gene>